<dbReference type="Proteomes" id="UP001501170">
    <property type="component" value="Unassembled WGS sequence"/>
</dbReference>
<comment type="caution">
    <text evidence="3">The sequence shown here is derived from an EMBL/GenBank/DDBJ whole genome shotgun (WGS) entry which is preliminary data.</text>
</comment>
<evidence type="ECO:0000256" key="1">
    <source>
        <dbReference type="SAM" id="MobiDB-lite"/>
    </source>
</evidence>
<evidence type="ECO:0000313" key="4">
    <source>
        <dbReference type="Proteomes" id="UP001501170"/>
    </source>
</evidence>
<dbReference type="EMBL" id="BAAARB010000010">
    <property type="protein sequence ID" value="GAA2381708.1"/>
    <property type="molecule type" value="Genomic_DNA"/>
</dbReference>
<keyword evidence="4" id="KW-1185">Reference proteome</keyword>
<feature type="region of interest" description="Disordered" evidence="1">
    <location>
        <begin position="267"/>
        <end position="290"/>
    </location>
</feature>
<gene>
    <name evidence="3" type="ORF">GCM10009855_22270</name>
</gene>
<dbReference type="RefSeq" id="WP_346076325.1">
    <property type="nucleotide sequence ID" value="NZ_BAAARB010000010.1"/>
</dbReference>
<evidence type="ECO:0000259" key="2">
    <source>
        <dbReference type="Pfam" id="PF14080"/>
    </source>
</evidence>
<evidence type="ECO:0000313" key="3">
    <source>
        <dbReference type="EMBL" id="GAA2381708.1"/>
    </source>
</evidence>
<proteinExistence type="predicted"/>
<accession>A0ABP5UIY7</accession>
<dbReference type="Pfam" id="PF14080">
    <property type="entry name" value="DUF4261"/>
    <property type="match status" value="1"/>
</dbReference>
<protein>
    <recommendedName>
        <fullName evidence="2">DUF4261 domain-containing protein</fullName>
    </recommendedName>
</protein>
<organism evidence="3 4">
    <name type="scientific">Gordonia cholesterolivorans</name>
    <dbReference type="NCBI Taxonomy" id="559625"/>
    <lineage>
        <taxon>Bacteria</taxon>
        <taxon>Bacillati</taxon>
        <taxon>Actinomycetota</taxon>
        <taxon>Actinomycetes</taxon>
        <taxon>Mycobacteriales</taxon>
        <taxon>Gordoniaceae</taxon>
        <taxon>Gordonia</taxon>
    </lineage>
</organism>
<feature type="domain" description="DUF4261" evidence="2">
    <location>
        <begin position="189"/>
        <end position="262"/>
    </location>
</feature>
<name>A0ABP5UIY7_9ACTN</name>
<reference evidence="4" key="1">
    <citation type="journal article" date="2019" name="Int. J. Syst. Evol. Microbiol.">
        <title>The Global Catalogue of Microorganisms (GCM) 10K type strain sequencing project: providing services to taxonomists for standard genome sequencing and annotation.</title>
        <authorList>
            <consortium name="The Broad Institute Genomics Platform"/>
            <consortium name="The Broad Institute Genome Sequencing Center for Infectious Disease"/>
            <person name="Wu L."/>
            <person name="Ma J."/>
        </authorList>
    </citation>
    <scope>NUCLEOTIDE SEQUENCE [LARGE SCALE GENOMIC DNA]</scope>
    <source>
        <strain evidence="4">JCM 16227</strain>
    </source>
</reference>
<dbReference type="InterPro" id="IPR025357">
    <property type="entry name" value="DUF4261"/>
</dbReference>
<feature type="compositionally biased region" description="Basic residues" evidence="1">
    <location>
        <begin position="281"/>
        <end position="290"/>
    </location>
</feature>
<sequence>MPSLAMLFQSRLDPALSAERLAAQMLSDFPDLDADLLSVGDAAAGSGAADDADSPLSLSYGDRQIFLMGIAAPVGDDLPEIAQYSRLWPDHTPAPAAYSAHTIVTVVRPGHETNHVEAIADAVLLSKVIAAAVALSESIVAVYFGSANHVILPPLFRDLAIETLPDPMLPAWVALNVAPRPDGIMTGHTRGLDMLGLPDVEIVQSHESAEDTFGRIVNTAIYLLENGPVIGDGDTLGATEAAEIVAHHAPSQVDADKTVLSLEFVGEDFPEPELADEPPQPRKRRWFGRK</sequence>
<feature type="compositionally biased region" description="Acidic residues" evidence="1">
    <location>
        <begin position="267"/>
        <end position="276"/>
    </location>
</feature>